<sequence length="43" mass="4989">MSFHIDSLIKVVIQYNCQETLNSHSMRGQFFVPISQVHSYDTS</sequence>
<organism evidence="1">
    <name type="scientific">Dulem virus 33</name>
    <dbReference type="NCBI Taxonomy" id="3145751"/>
    <lineage>
        <taxon>Viruses</taxon>
        <taxon>Duplodnaviria</taxon>
        <taxon>Heunggongvirae</taxon>
        <taxon>Uroviricota</taxon>
        <taxon>Caudoviricetes</taxon>
    </lineage>
</organism>
<proteinExistence type="predicted"/>
<reference evidence="1" key="1">
    <citation type="submission" date="2024-03" db="EMBL/GenBank/DDBJ databases">
        <title>Diverse circular DNA viruses in blood, oral, and fecal samples of captive lemurs.</title>
        <authorList>
            <person name="Paietta E.N."/>
            <person name="Kraberger S."/>
            <person name="Lund M.C."/>
            <person name="Custer J.M."/>
            <person name="Vargas K.M."/>
            <person name="Ehmke E.E."/>
            <person name="Yoder A.D."/>
            <person name="Varsani A."/>
        </authorList>
    </citation>
    <scope>NUCLEOTIDE SEQUENCE</scope>
    <source>
        <strain evidence="1">Duke_28FS_2</strain>
    </source>
</reference>
<evidence type="ECO:0000313" key="1">
    <source>
        <dbReference type="EMBL" id="XCD07626.1"/>
    </source>
</evidence>
<accession>A0AAU8B7W5</accession>
<name>A0AAU8B7W5_9CAUD</name>
<dbReference type="EMBL" id="PP511792">
    <property type="protein sequence ID" value="XCD07626.1"/>
    <property type="molecule type" value="Genomic_DNA"/>
</dbReference>
<protein>
    <submittedName>
        <fullName evidence="1">Uncharacterized protein</fullName>
    </submittedName>
</protein>